<evidence type="ECO:0000256" key="1">
    <source>
        <dbReference type="SAM" id="MobiDB-lite"/>
    </source>
</evidence>
<feature type="region of interest" description="Disordered" evidence="1">
    <location>
        <begin position="176"/>
        <end position="196"/>
    </location>
</feature>
<dbReference type="Proteomes" id="UP000184267">
    <property type="component" value="Unassembled WGS sequence"/>
</dbReference>
<accession>A0A1M2VT02</accession>
<dbReference type="EMBL" id="MNAD01000762">
    <property type="protein sequence ID" value="OJT10652.1"/>
    <property type="molecule type" value="Genomic_DNA"/>
</dbReference>
<sequence>MSQLTYASDAGTSQAASSSPQPPSHPSSPQRPSHLSASPPPPPPSASASASNSSKDSIQSAGSVEAQLERLTTAVHENGHLIHVCTVLCEERCALALARDAQQAQRSESVQAQLARMLAMTQETLRREREVRVTADPEKYVLDLRRAAFGAGSTADSISRSSLMESAHVDKIRHFSTPSVSPATPPPPSSGPSNQDIIISVASIGGEHFERQTICPVAQHRSLPPASLTHTLKDLRLAALGVGVRSTVDSISQSSVTDNVSQAA</sequence>
<protein>
    <submittedName>
        <fullName evidence="2">Uncharacterized protein</fullName>
    </submittedName>
</protein>
<dbReference type="AlphaFoldDB" id="A0A1M2VT02"/>
<feature type="compositionally biased region" description="Low complexity" evidence="1">
    <location>
        <begin position="46"/>
        <end position="61"/>
    </location>
</feature>
<gene>
    <name evidence="2" type="ORF">TRAPUB_12846</name>
</gene>
<name>A0A1M2VT02_TRAPU</name>
<feature type="region of interest" description="Disordered" evidence="1">
    <location>
        <begin position="1"/>
        <end position="64"/>
    </location>
</feature>
<feature type="compositionally biased region" description="Low complexity" evidence="1">
    <location>
        <begin position="27"/>
        <end position="37"/>
    </location>
</feature>
<proteinExistence type="predicted"/>
<comment type="caution">
    <text evidence="2">The sequence shown here is derived from an EMBL/GenBank/DDBJ whole genome shotgun (WGS) entry which is preliminary data.</text>
</comment>
<organism evidence="2 3">
    <name type="scientific">Trametes pubescens</name>
    <name type="common">White-rot fungus</name>
    <dbReference type="NCBI Taxonomy" id="154538"/>
    <lineage>
        <taxon>Eukaryota</taxon>
        <taxon>Fungi</taxon>
        <taxon>Dikarya</taxon>
        <taxon>Basidiomycota</taxon>
        <taxon>Agaricomycotina</taxon>
        <taxon>Agaricomycetes</taxon>
        <taxon>Polyporales</taxon>
        <taxon>Polyporaceae</taxon>
        <taxon>Trametes</taxon>
    </lineage>
</organism>
<evidence type="ECO:0000313" key="2">
    <source>
        <dbReference type="EMBL" id="OJT10652.1"/>
    </source>
</evidence>
<dbReference type="OrthoDB" id="2751671at2759"/>
<feature type="compositionally biased region" description="Polar residues" evidence="1">
    <location>
        <begin position="1"/>
        <end position="12"/>
    </location>
</feature>
<reference evidence="2 3" key="1">
    <citation type="submission" date="2016-10" db="EMBL/GenBank/DDBJ databases">
        <title>Genome sequence of the basidiomycete white-rot fungus Trametes pubescens.</title>
        <authorList>
            <person name="Makela M.R."/>
            <person name="Granchi Z."/>
            <person name="Peng M."/>
            <person name="De Vries R.P."/>
            <person name="Grigoriev I."/>
            <person name="Riley R."/>
            <person name="Hilden K."/>
        </authorList>
    </citation>
    <scope>NUCLEOTIDE SEQUENCE [LARGE SCALE GENOMIC DNA]</scope>
    <source>
        <strain evidence="2 3">FBCC735</strain>
    </source>
</reference>
<keyword evidence="3" id="KW-1185">Reference proteome</keyword>
<evidence type="ECO:0000313" key="3">
    <source>
        <dbReference type="Proteomes" id="UP000184267"/>
    </source>
</evidence>